<dbReference type="AlphaFoldDB" id="A0A067C8B8"/>
<evidence type="ECO:0000259" key="6">
    <source>
        <dbReference type="PROSITE" id="PS50178"/>
    </source>
</evidence>
<dbReference type="VEuPathDB" id="FungiDB:SPRG_12203"/>
<dbReference type="EMBL" id="KK583263">
    <property type="protein sequence ID" value="KDO22776.1"/>
    <property type="molecule type" value="Genomic_DNA"/>
</dbReference>
<keyword evidence="2 4" id="KW-0863">Zinc-finger</keyword>
<name>A0A067C8B8_SAPPC</name>
<dbReference type="PANTHER" id="PTHR13510">
    <property type="entry name" value="FYVE-FINGER-CONTAINING RAB5 EFFECTOR PROTEIN RABENOSYN-5-RELATED"/>
    <property type="match status" value="1"/>
</dbReference>
<dbReference type="InterPro" id="IPR017455">
    <property type="entry name" value="Znf_FYVE-rel"/>
</dbReference>
<accession>A0A067C8B8</accession>
<dbReference type="PROSITE" id="PS50178">
    <property type="entry name" value="ZF_FYVE"/>
    <property type="match status" value="1"/>
</dbReference>
<dbReference type="InterPro" id="IPR023393">
    <property type="entry name" value="START-like_dom_sf"/>
</dbReference>
<evidence type="ECO:0000256" key="1">
    <source>
        <dbReference type="ARBA" id="ARBA00022723"/>
    </source>
</evidence>
<evidence type="ECO:0000256" key="5">
    <source>
        <dbReference type="SAM" id="MobiDB-lite"/>
    </source>
</evidence>
<keyword evidence="8" id="KW-1185">Reference proteome</keyword>
<dbReference type="CDD" id="cd00065">
    <property type="entry name" value="FYVE_like_SF"/>
    <property type="match status" value="1"/>
</dbReference>
<dbReference type="Proteomes" id="UP000030745">
    <property type="component" value="Unassembled WGS sequence"/>
</dbReference>
<dbReference type="InterPro" id="IPR011011">
    <property type="entry name" value="Znf_FYVE_PHD"/>
</dbReference>
<feature type="region of interest" description="Disordered" evidence="5">
    <location>
        <begin position="366"/>
        <end position="389"/>
    </location>
</feature>
<keyword evidence="1" id="KW-0479">Metal-binding</keyword>
<evidence type="ECO:0000256" key="3">
    <source>
        <dbReference type="ARBA" id="ARBA00022833"/>
    </source>
</evidence>
<keyword evidence="3" id="KW-0862">Zinc</keyword>
<feature type="domain" description="FYVE-type" evidence="6">
    <location>
        <begin position="282"/>
        <end position="341"/>
    </location>
</feature>
<dbReference type="GeneID" id="24134184"/>
<dbReference type="SMART" id="SM00064">
    <property type="entry name" value="FYVE"/>
    <property type="match status" value="1"/>
</dbReference>
<dbReference type="OMA" id="QPIWATI"/>
<dbReference type="GO" id="GO:0008270">
    <property type="term" value="F:zinc ion binding"/>
    <property type="evidence" value="ECO:0007669"/>
    <property type="project" value="UniProtKB-KW"/>
</dbReference>
<evidence type="ECO:0000256" key="2">
    <source>
        <dbReference type="ARBA" id="ARBA00022771"/>
    </source>
</evidence>
<dbReference type="RefSeq" id="XP_012206560.1">
    <property type="nucleotide sequence ID" value="XM_012351170.1"/>
</dbReference>
<protein>
    <recommendedName>
        <fullName evidence="6">FYVE-type domain-containing protein</fullName>
    </recommendedName>
</protein>
<dbReference type="Gene3D" id="3.30.530.20">
    <property type="match status" value="1"/>
</dbReference>
<dbReference type="SUPFAM" id="SSF55961">
    <property type="entry name" value="Bet v1-like"/>
    <property type="match status" value="1"/>
</dbReference>
<evidence type="ECO:0000313" key="8">
    <source>
        <dbReference type="Proteomes" id="UP000030745"/>
    </source>
</evidence>
<dbReference type="InterPro" id="IPR038765">
    <property type="entry name" value="Papain-like_cys_pep_sf"/>
</dbReference>
<reference evidence="7 8" key="1">
    <citation type="journal article" date="2013" name="PLoS Genet.">
        <title>Distinctive expansion of potential virulence genes in the genome of the oomycete fish pathogen Saprolegnia parasitica.</title>
        <authorList>
            <person name="Jiang R.H."/>
            <person name="de Bruijn I."/>
            <person name="Haas B.J."/>
            <person name="Belmonte R."/>
            <person name="Lobach L."/>
            <person name="Christie J."/>
            <person name="van den Ackerveken G."/>
            <person name="Bottin A."/>
            <person name="Bulone V."/>
            <person name="Diaz-Moreno S.M."/>
            <person name="Dumas B."/>
            <person name="Fan L."/>
            <person name="Gaulin E."/>
            <person name="Govers F."/>
            <person name="Grenville-Briggs L.J."/>
            <person name="Horner N.R."/>
            <person name="Levin J.Z."/>
            <person name="Mammella M."/>
            <person name="Meijer H.J."/>
            <person name="Morris P."/>
            <person name="Nusbaum C."/>
            <person name="Oome S."/>
            <person name="Phillips A.J."/>
            <person name="van Rooyen D."/>
            <person name="Rzeszutek E."/>
            <person name="Saraiva M."/>
            <person name="Secombes C.J."/>
            <person name="Seidl M.F."/>
            <person name="Snel B."/>
            <person name="Stassen J.H."/>
            <person name="Sykes S."/>
            <person name="Tripathy S."/>
            <person name="van den Berg H."/>
            <person name="Vega-Arreguin J.C."/>
            <person name="Wawra S."/>
            <person name="Young S.K."/>
            <person name="Zeng Q."/>
            <person name="Dieguez-Uribeondo J."/>
            <person name="Russ C."/>
            <person name="Tyler B.M."/>
            <person name="van West P."/>
        </authorList>
    </citation>
    <scope>NUCLEOTIDE SEQUENCE [LARGE SCALE GENOMIC DNA]</scope>
    <source>
        <strain evidence="7 8">CBS 223.65</strain>
    </source>
</reference>
<evidence type="ECO:0000313" key="7">
    <source>
        <dbReference type="EMBL" id="KDO22776.1"/>
    </source>
</evidence>
<dbReference type="InterPro" id="IPR013083">
    <property type="entry name" value="Znf_RING/FYVE/PHD"/>
</dbReference>
<gene>
    <name evidence="7" type="ORF">SPRG_12203</name>
</gene>
<dbReference type="InterPro" id="IPR052727">
    <property type="entry name" value="Rab4/Rab5_effector"/>
</dbReference>
<dbReference type="Gene3D" id="3.30.40.10">
    <property type="entry name" value="Zinc/RING finger domain, C3HC4 (zinc finger)"/>
    <property type="match status" value="1"/>
</dbReference>
<dbReference type="InterPro" id="IPR000306">
    <property type="entry name" value="Znf_FYVE"/>
</dbReference>
<evidence type="ECO:0000256" key="4">
    <source>
        <dbReference type="PROSITE-ProRule" id="PRU00091"/>
    </source>
</evidence>
<organism evidence="7 8">
    <name type="scientific">Saprolegnia parasitica (strain CBS 223.65)</name>
    <dbReference type="NCBI Taxonomy" id="695850"/>
    <lineage>
        <taxon>Eukaryota</taxon>
        <taxon>Sar</taxon>
        <taxon>Stramenopiles</taxon>
        <taxon>Oomycota</taxon>
        <taxon>Saprolegniomycetes</taxon>
        <taxon>Saprolegniales</taxon>
        <taxon>Saprolegniaceae</taxon>
        <taxon>Saprolegnia</taxon>
    </lineage>
</organism>
<dbReference type="SUPFAM" id="SSF57903">
    <property type="entry name" value="FYVE/PHD zinc finger"/>
    <property type="match status" value="1"/>
</dbReference>
<dbReference type="KEGG" id="spar:SPRG_12203"/>
<proteinExistence type="predicted"/>
<dbReference type="OrthoDB" id="58838at2759"/>
<dbReference type="SUPFAM" id="SSF54001">
    <property type="entry name" value="Cysteine proteinases"/>
    <property type="match status" value="1"/>
</dbReference>
<dbReference type="PANTHER" id="PTHR13510:SF44">
    <property type="entry name" value="RABENOSYN-5"/>
    <property type="match status" value="1"/>
</dbReference>
<sequence>MVLPLPPDFFECPPLAPHETSALLTLAQTICQETVQNALVLDAQPIWATIANPTTRRRARLRRGHDSVDAARDAMSCYTQVRATLEDVANVFHCRSTLELRTFGRVLGKSILDKVNLYTLVDRPVTRGKVPHPLHYVGVEWAALDAPLGFATRDLCYLEAHDEFEFVDTRNRKRRGWVRAIHSIENDACPSLHKAHGLVRASIYRSGHVFIESESNPEMLDYYNVLVADPRGQFVPRAVTQRCMKAHVSQALNLEEHLFLLRLQAETTDTSMSWNTAVTSSIKSTAFCACCDAKFGLFLGRKTCDQCSRIVCKACSGRWTKATGAKPVTVSICKRCSKRLGDPEPVPLGTVTQALQAATQYNLRSTRVPAPRRPPIARKQMPEPSDDGGHDSDVIMLWDDGQASKRGGTFTFLSSSTSLHHTLRSNASGYQSTFCSYQYSDDGVPRVVRTVVAPPSAAGVEMTPPCVSPANSDYDDVFDAVLEFVTAHEREQARTRSGLASLPFVAVAGWAGLVQLERSKANHPPRGYAFITGSMDDMVMDTLQTGDLVFFQRNCAYLPPKDGLSCFLSSRVEAWQARYNHVGFILVDRLGEKFIVEETYAGVKCRPYSARILTSLSTEIVVVPLKVKRTIAMQQAANQFVQENVNRPSRFTLQHVLEHLSTSTTSGSTPVHPSAGLVAEVYARMGLLPAQVTPGYLHPSSATIKDWSAYRRVQLLHDAELSQMLPIRLL</sequence>
<dbReference type="Gene3D" id="3.90.1720.10">
    <property type="entry name" value="endopeptidase domain like (from Nostoc punctiforme)"/>
    <property type="match status" value="1"/>
</dbReference>